<evidence type="ECO:0000256" key="3">
    <source>
        <dbReference type="ARBA" id="ARBA00018029"/>
    </source>
</evidence>
<sequence length="382" mass="41856">MKCIHNGKILIDGKFVSNKVILFDDTINKIIDESQLDDETIDDKIDAKGNYIVPGFIDVHIHGYKGHDTMDGDIDTLRTISKSIPENGVTSFLPTTMTMDVPTIRKALGTIKNLMEEKTYGAEVLGTHLEGPFISEKYKGAQSEEFIKEPDGEVIKGYEDIIKIITIAPEVKGSLEFIEKYTKDYGIRFSMGHSAASYDAAMAGIEAGVCSCTHFFNAMTGLHHRNPGVVGAVMNSDIRCEIIADTIHVNPALFNLIARVKGMDKVLLITDAIMGAGLSDGEYSLGGQKVFLQKGKCMLTDGTIAGSSLKLNKAIYNFTKHSDYSLEKVIESATINQAKYIGVEDRKGTLDIGKDADIAIVNDKLDIYYTIGKGKTLYEKSN</sequence>
<dbReference type="GO" id="GO:0008448">
    <property type="term" value="F:N-acetylglucosamine-6-phosphate deacetylase activity"/>
    <property type="evidence" value="ECO:0007669"/>
    <property type="project" value="UniProtKB-EC"/>
</dbReference>
<dbReference type="GO" id="GO:0046872">
    <property type="term" value="F:metal ion binding"/>
    <property type="evidence" value="ECO:0007669"/>
    <property type="project" value="UniProtKB-KW"/>
</dbReference>
<dbReference type="InterPro" id="IPR006680">
    <property type="entry name" value="Amidohydro-rel"/>
</dbReference>
<dbReference type="EC" id="3.5.1.25" evidence="2"/>
<evidence type="ECO:0000256" key="4">
    <source>
        <dbReference type="ARBA" id="ARBA00022723"/>
    </source>
</evidence>
<evidence type="ECO:0000256" key="5">
    <source>
        <dbReference type="ARBA" id="ARBA00022801"/>
    </source>
</evidence>
<evidence type="ECO:0000256" key="10">
    <source>
        <dbReference type="PIRSR" id="PIRSR038994-1"/>
    </source>
</evidence>
<dbReference type="PANTHER" id="PTHR11113:SF14">
    <property type="entry name" value="N-ACETYLGLUCOSAMINE-6-PHOSPHATE DEACETYLASE"/>
    <property type="match status" value="1"/>
</dbReference>
<dbReference type="Gene3D" id="3.20.20.140">
    <property type="entry name" value="Metal-dependent hydrolases"/>
    <property type="match status" value="1"/>
</dbReference>
<dbReference type="InterPro" id="IPR011059">
    <property type="entry name" value="Metal-dep_hydrolase_composite"/>
</dbReference>
<dbReference type="CDD" id="cd00854">
    <property type="entry name" value="NagA"/>
    <property type="match status" value="1"/>
</dbReference>
<dbReference type="KEGG" id="vgu:HYG85_16780"/>
<feature type="binding site" evidence="11">
    <location>
        <position position="248"/>
    </location>
    <ligand>
        <name>substrate</name>
    </ligand>
</feature>
<evidence type="ECO:0000256" key="6">
    <source>
        <dbReference type="ARBA" id="ARBA00023277"/>
    </source>
</evidence>
<feature type="binding site" evidence="11">
    <location>
        <position position="225"/>
    </location>
    <ligand>
        <name>substrate</name>
    </ligand>
</feature>
<keyword evidence="5 9" id="KW-0378">Hydrolase</keyword>
<dbReference type="SUPFAM" id="SSF51338">
    <property type="entry name" value="Composite domain of metallo-dependent hydrolases"/>
    <property type="match status" value="1"/>
</dbReference>
<comment type="catalytic activity">
    <reaction evidence="7">
        <text>N-acetyl-D-glucosamine 6-phosphate + H2O = D-glucosamine 6-phosphate + acetate</text>
        <dbReference type="Rhea" id="RHEA:22936"/>
        <dbReference type="ChEBI" id="CHEBI:15377"/>
        <dbReference type="ChEBI" id="CHEBI:30089"/>
        <dbReference type="ChEBI" id="CHEBI:57513"/>
        <dbReference type="ChEBI" id="CHEBI:58725"/>
        <dbReference type="EC" id="3.5.1.25"/>
    </reaction>
</comment>
<gene>
    <name evidence="14" type="primary">nagA</name>
    <name evidence="14" type="ORF">HYG85_16780</name>
</gene>
<organism evidence="14 15">
    <name type="scientific">Vallitalea guaymasensis</name>
    <dbReference type="NCBI Taxonomy" id="1185412"/>
    <lineage>
        <taxon>Bacteria</taxon>
        <taxon>Bacillati</taxon>
        <taxon>Bacillota</taxon>
        <taxon>Clostridia</taxon>
        <taxon>Lachnospirales</taxon>
        <taxon>Vallitaleaceae</taxon>
        <taxon>Vallitalea</taxon>
    </lineage>
</organism>
<feature type="active site" description="Proton donor/acceptor" evidence="10">
    <location>
        <position position="271"/>
    </location>
</feature>
<evidence type="ECO:0000313" key="14">
    <source>
        <dbReference type="EMBL" id="QUH30471.1"/>
    </source>
</evidence>
<comment type="cofactor">
    <cofactor evidence="12">
        <name>a divalent metal cation</name>
        <dbReference type="ChEBI" id="CHEBI:60240"/>
    </cofactor>
    <text evidence="12">Binds 1 divalent metal cation per subunit.</text>
</comment>
<dbReference type="PIRSF" id="PIRSF038994">
    <property type="entry name" value="NagA"/>
    <property type="match status" value="1"/>
</dbReference>
<feature type="binding site" evidence="12">
    <location>
        <position position="214"/>
    </location>
    <ligand>
        <name>Zn(2+)</name>
        <dbReference type="ChEBI" id="CHEBI:29105"/>
    </ligand>
</feature>
<dbReference type="NCBIfam" id="TIGR00221">
    <property type="entry name" value="nagA"/>
    <property type="match status" value="1"/>
</dbReference>
<dbReference type="Pfam" id="PF01979">
    <property type="entry name" value="Amidohydro_1"/>
    <property type="match status" value="1"/>
</dbReference>
<accession>A0A8J8MCN2</accession>
<feature type="binding site" evidence="12">
    <location>
        <position position="193"/>
    </location>
    <ligand>
        <name>Zn(2+)</name>
        <dbReference type="ChEBI" id="CHEBI:29105"/>
    </ligand>
</feature>
<dbReference type="SUPFAM" id="SSF51556">
    <property type="entry name" value="Metallo-dependent hydrolases"/>
    <property type="match status" value="1"/>
</dbReference>
<evidence type="ECO:0000313" key="15">
    <source>
        <dbReference type="Proteomes" id="UP000677305"/>
    </source>
</evidence>
<keyword evidence="15" id="KW-1185">Reference proteome</keyword>
<evidence type="ECO:0000256" key="8">
    <source>
        <dbReference type="ARBA" id="ARBA00060590"/>
    </source>
</evidence>
<reference evidence="14 15" key="1">
    <citation type="submission" date="2020-07" db="EMBL/GenBank/DDBJ databases">
        <title>Vallitalea guaymasensis genome.</title>
        <authorList>
            <person name="Postec A."/>
        </authorList>
    </citation>
    <scope>NUCLEOTIDE SEQUENCE [LARGE SCALE GENOMIC DNA]</scope>
    <source>
        <strain evidence="14 15">Ra1766G1</strain>
    </source>
</reference>
<dbReference type="GO" id="GO:0006046">
    <property type="term" value="P:N-acetylglucosamine catabolic process"/>
    <property type="evidence" value="ECO:0007669"/>
    <property type="project" value="TreeGrafter"/>
</dbReference>
<evidence type="ECO:0000256" key="1">
    <source>
        <dbReference type="ARBA" id="ARBA00010716"/>
    </source>
</evidence>
<evidence type="ECO:0000259" key="13">
    <source>
        <dbReference type="Pfam" id="PF01979"/>
    </source>
</evidence>
<evidence type="ECO:0000256" key="12">
    <source>
        <dbReference type="PIRSR" id="PIRSR038994-3"/>
    </source>
</evidence>
<dbReference type="Proteomes" id="UP000677305">
    <property type="component" value="Chromosome"/>
</dbReference>
<protein>
    <recommendedName>
        <fullName evidence="3">N-acetylglucosamine-6-phosphate deacetylase</fullName>
        <ecNumber evidence="2">3.5.1.25</ecNumber>
    </recommendedName>
</protein>
<dbReference type="FunFam" id="3.20.20.140:FF:000004">
    <property type="entry name" value="N-acetylglucosamine-6-phosphate deacetylase"/>
    <property type="match status" value="1"/>
</dbReference>
<dbReference type="RefSeq" id="WP_212690635.1">
    <property type="nucleotide sequence ID" value="NZ_CP058561.1"/>
</dbReference>
<dbReference type="EMBL" id="CP058561">
    <property type="protein sequence ID" value="QUH30471.1"/>
    <property type="molecule type" value="Genomic_DNA"/>
</dbReference>
<feature type="binding site" evidence="11">
    <location>
        <begin position="304"/>
        <end position="306"/>
    </location>
    <ligand>
        <name>substrate</name>
    </ligand>
</feature>
<dbReference type="InterPro" id="IPR032466">
    <property type="entry name" value="Metal_Hydrolase"/>
</dbReference>
<dbReference type="InterPro" id="IPR003764">
    <property type="entry name" value="GlcNAc_6-P_deAcase"/>
</dbReference>
<keyword evidence="4 12" id="KW-0479">Metal-binding</keyword>
<comment type="similarity">
    <text evidence="1 9">Belongs to the metallo-dependent hydrolases superfamily. NagA family.</text>
</comment>
<dbReference type="PANTHER" id="PTHR11113">
    <property type="entry name" value="N-ACETYLGLUCOSAMINE-6-PHOSPHATE DEACETYLASE"/>
    <property type="match status" value="1"/>
</dbReference>
<feature type="binding site" evidence="11">
    <location>
        <begin position="217"/>
        <end position="218"/>
    </location>
    <ligand>
        <name>substrate</name>
    </ligand>
</feature>
<feature type="binding site" evidence="12">
    <location>
        <position position="130"/>
    </location>
    <ligand>
        <name>Zn(2+)</name>
        <dbReference type="ChEBI" id="CHEBI:29105"/>
    </ligand>
</feature>
<feature type="binding site" evidence="11">
    <location>
        <position position="141"/>
    </location>
    <ligand>
        <name>substrate</name>
    </ligand>
</feature>
<proteinExistence type="inferred from homology"/>
<comment type="pathway">
    <text evidence="8">Amino-sugar metabolism; N-acetylneuraminate degradation; D-fructose 6-phosphate from N-acetylneuraminate: step 4/5.</text>
</comment>
<evidence type="ECO:0000256" key="11">
    <source>
        <dbReference type="PIRSR" id="PIRSR038994-2"/>
    </source>
</evidence>
<evidence type="ECO:0000256" key="7">
    <source>
        <dbReference type="ARBA" id="ARBA00047647"/>
    </source>
</evidence>
<dbReference type="Gene3D" id="2.30.40.10">
    <property type="entry name" value="Urease, subunit C, domain 1"/>
    <property type="match status" value="1"/>
</dbReference>
<name>A0A8J8MCN2_9FIRM</name>
<keyword evidence="6 9" id="KW-0119">Carbohydrate metabolism</keyword>
<dbReference type="AlphaFoldDB" id="A0A8J8MCN2"/>
<feature type="domain" description="Amidohydrolase-related" evidence="13">
    <location>
        <begin position="51"/>
        <end position="376"/>
    </location>
</feature>
<evidence type="ECO:0000256" key="2">
    <source>
        <dbReference type="ARBA" id="ARBA00011899"/>
    </source>
</evidence>
<evidence type="ECO:0000256" key="9">
    <source>
        <dbReference type="PIRNR" id="PIRNR038994"/>
    </source>
</evidence>